<dbReference type="AlphaFoldDB" id="A0A1V8ZY60"/>
<dbReference type="Proteomes" id="UP000192591">
    <property type="component" value="Unassembled WGS sequence"/>
</dbReference>
<feature type="region of interest" description="Disordered" evidence="1">
    <location>
        <begin position="46"/>
        <end position="65"/>
    </location>
</feature>
<evidence type="ECO:0000313" key="2">
    <source>
        <dbReference type="EMBL" id="OQO89877.1"/>
    </source>
</evidence>
<reference evidence="2 3" key="1">
    <citation type="submission" date="2017-02" db="EMBL/GenBank/DDBJ databases">
        <title>Draft genome of Saccharomonospora sp. 154.</title>
        <authorList>
            <person name="Alonso-Carmona G.S."/>
            <person name="De La Haba R."/>
            <person name="Vera-Gargallo B."/>
            <person name="Sandoval-Trujillo A.H."/>
            <person name="Ramirez-Duran N."/>
            <person name="Ventosa A."/>
        </authorList>
    </citation>
    <scope>NUCLEOTIDE SEQUENCE [LARGE SCALE GENOMIC DNA]</scope>
    <source>
        <strain evidence="2 3">LRS4.154</strain>
    </source>
</reference>
<dbReference type="EMBL" id="MWIH01000008">
    <property type="protein sequence ID" value="OQO89877.1"/>
    <property type="molecule type" value="Genomic_DNA"/>
</dbReference>
<accession>A0A1V8ZY60</accession>
<proteinExistence type="predicted"/>
<organism evidence="2 3">
    <name type="scientific">Saccharomonospora piscinae</name>
    <dbReference type="NCBI Taxonomy" id="687388"/>
    <lineage>
        <taxon>Bacteria</taxon>
        <taxon>Bacillati</taxon>
        <taxon>Actinomycetota</taxon>
        <taxon>Actinomycetes</taxon>
        <taxon>Pseudonocardiales</taxon>
        <taxon>Pseudonocardiaceae</taxon>
        <taxon>Saccharomonospora</taxon>
    </lineage>
</organism>
<keyword evidence="3" id="KW-1185">Reference proteome</keyword>
<evidence type="ECO:0000256" key="1">
    <source>
        <dbReference type="SAM" id="MobiDB-lite"/>
    </source>
</evidence>
<gene>
    <name evidence="2" type="ORF">B1813_18705</name>
</gene>
<evidence type="ECO:0000313" key="3">
    <source>
        <dbReference type="Proteomes" id="UP000192591"/>
    </source>
</evidence>
<protein>
    <submittedName>
        <fullName evidence="2">Uncharacterized protein</fullName>
    </submittedName>
</protein>
<comment type="caution">
    <text evidence="2">The sequence shown here is derived from an EMBL/GenBank/DDBJ whole genome shotgun (WGS) entry which is preliminary data.</text>
</comment>
<dbReference type="STRING" id="1962155.B1813_18705"/>
<sequence>MITCSLVMLSAQHATPDPVQILLFELGAVVSFLVVETSATNLYRRSLGGDPESGVRPTGPSSISTVTVSPAQIKVQVMD</sequence>
<name>A0A1V8ZY60_SACPI</name>